<dbReference type="InterPro" id="IPR036514">
    <property type="entry name" value="SGNH_hydro_sf"/>
</dbReference>
<evidence type="ECO:0000313" key="3">
    <source>
        <dbReference type="Proteomes" id="UP001501521"/>
    </source>
</evidence>
<evidence type="ECO:0000259" key="1">
    <source>
        <dbReference type="Pfam" id="PF13472"/>
    </source>
</evidence>
<dbReference type="PANTHER" id="PTHR30383:SF5">
    <property type="entry name" value="SGNH HYDROLASE-TYPE ESTERASE DOMAIN-CONTAINING PROTEIN"/>
    <property type="match status" value="1"/>
</dbReference>
<dbReference type="PANTHER" id="PTHR30383">
    <property type="entry name" value="THIOESTERASE 1/PROTEASE 1/LYSOPHOSPHOLIPASE L1"/>
    <property type="match status" value="1"/>
</dbReference>
<dbReference type="InterPro" id="IPR013830">
    <property type="entry name" value="SGNH_hydro"/>
</dbReference>
<dbReference type="RefSeq" id="WP_345579702.1">
    <property type="nucleotide sequence ID" value="NZ_BAABLV010000016.1"/>
</dbReference>
<dbReference type="Gene3D" id="3.40.50.1110">
    <property type="entry name" value="SGNH hydrolase"/>
    <property type="match status" value="1"/>
</dbReference>
<comment type="caution">
    <text evidence="2">The sequence shown here is derived from an EMBL/GenBank/DDBJ whole genome shotgun (WGS) entry which is preliminary data.</text>
</comment>
<dbReference type="SUPFAM" id="SSF52266">
    <property type="entry name" value="SGNH hydrolase"/>
    <property type="match status" value="1"/>
</dbReference>
<proteinExistence type="predicted"/>
<gene>
    <name evidence="2" type="ORF">GCM10025789_09320</name>
</gene>
<dbReference type="Proteomes" id="UP001501521">
    <property type="component" value="Unassembled WGS sequence"/>
</dbReference>
<dbReference type="EMBL" id="BAABLV010000016">
    <property type="protein sequence ID" value="GAA4894228.1"/>
    <property type="molecule type" value="Genomic_DNA"/>
</dbReference>
<name>A0ABP9F4M1_9ACTN</name>
<keyword evidence="3" id="KW-1185">Reference proteome</keyword>
<feature type="domain" description="SGNH hydrolase-type esterase" evidence="1">
    <location>
        <begin position="57"/>
        <end position="225"/>
    </location>
</feature>
<protein>
    <recommendedName>
        <fullName evidence="1">SGNH hydrolase-type esterase domain-containing protein</fullName>
    </recommendedName>
</protein>
<dbReference type="Pfam" id="PF13472">
    <property type="entry name" value="Lipase_GDSL_2"/>
    <property type="match status" value="1"/>
</dbReference>
<accession>A0ABP9F4M1</accession>
<sequence length="254" mass="27260">MKRALGLLAGLAAGALVSAGTASYLKGRRDIMRHVADYGVHWGERVDGGAGALRYVALGDSAAQGVGATHVSRGYVPRIGAKLAEATGREVIITNLSVSGATSADVVRDQLPLFRDLPFTPDLVTLDIGGNDVVFPGHTPSSFEANMDVILEALPTGAFIADVPWFMVPVLGRQSQQMAGRASILIEQHHHHLVPLHRGTREAGFWRYHRYTAGDWFHPNDLGYEEWAEAFWAVIEASGVVETLRAPDGGVSEG</sequence>
<evidence type="ECO:0000313" key="2">
    <source>
        <dbReference type="EMBL" id="GAA4894228.1"/>
    </source>
</evidence>
<dbReference type="InterPro" id="IPR051532">
    <property type="entry name" value="Ester_Hydrolysis_Enzymes"/>
</dbReference>
<organism evidence="2 3">
    <name type="scientific">Tessaracoccus lubricantis</name>
    <dbReference type="NCBI Taxonomy" id="545543"/>
    <lineage>
        <taxon>Bacteria</taxon>
        <taxon>Bacillati</taxon>
        <taxon>Actinomycetota</taxon>
        <taxon>Actinomycetes</taxon>
        <taxon>Propionibacteriales</taxon>
        <taxon>Propionibacteriaceae</taxon>
        <taxon>Tessaracoccus</taxon>
    </lineage>
</organism>
<reference evidence="3" key="1">
    <citation type="journal article" date="2019" name="Int. J. Syst. Evol. Microbiol.">
        <title>The Global Catalogue of Microorganisms (GCM) 10K type strain sequencing project: providing services to taxonomists for standard genome sequencing and annotation.</title>
        <authorList>
            <consortium name="The Broad Institute Genomics Platform"/>
            <consortium name="The Broad Institute Genome Sequencing Center for Infectious Disease"/>
            <person name="Wu L."/>
            <person name="Ma J."/>
        </authorList>
    </citation>
    <scope>NUCLEOTIDE SEQUENCE [LARGE SCALE GENOMIC DNA]</scope>
    <source>
        <strain evidence="3">JCM 19125</strain>
    </source>
</reference>